<comment type="caution">
    <text evidence="14">The sequence shown here is derived from an EMBL/GenBank/DDBJ whole genome shotgun (WGS) entry which is preliminary data.</text>
</comment>
<keyword evidence="7" id="KW-0460">Magnesium</keyword>
<evidence type="ECO:0000256" key="3">
    <source>
        <dbReference type="ARBA" id="ARBA00022723"/>
    </source>
</evidence>
<evidence type="ECO:0000256" key="10">
    <source>
        <dbReference type="NCBIfam" id="TIGR00131"/>
    </source>
</evidence>
<dbReference type="OrthoDB" id="250531at2"/>
<dbReference type="AlphaFoldDB" id="W7YE10"/>
<dbReference type="PRINTS" id="PR00473">
    <property type="entry name" value="GALCTOKINASE"/>
</dbReference>
<evidence type="ECO:0000256" key="8">
    <source>
        <dbReference type="ARBA" id="ARBA00023144"/>
    </source>
</evidence>
<proteinExistence type="inferred from homology"/>
<reference evidence="14 15" key="1">
    <citation type="journal article" date="2014" name="Genome Announc.">
        <title>Draft Genome Sequence of Cytophaga fermentans JCM 21142T, a Facultative Anaerobe Isolated from Marine Mud.</title>
        <authorList>
            <person name="Starns D."/>
            <person name="Oshima K."/>
            <person name="Suda W."/>
            <person name="Iino T."/>
            <person name="Yuki M."/>
            <person name="Inoue J."/>
            <person name="Kitamura K."/>
            <person name="Iida T."/>
            <person name="Darby A."/>
            <person name="Hattori M."/>
            <person name="Ohkuma M."/>
        </authorList>
    </citation>
    <scope>NUCLEOTIDE SEQUENCE [LARGE SCALE GENOMIC DNA]</scope>
    <source>
        <strain evidence="14 15">JCM 21142</strain>
    </source>
</reference>
<dbReference type="GO" id="GO:0005524">
    <property type="term" value="F:ATP binding"/>
    <property type="evidence" value="ECO:0007669"/>
    <property type="project" value="UniProtKB-UniRule"/>
</dbReference>
<dbReference type="PRINTS" id="PR00959">
    <property type="entry name" value="MEVGALKINASE"/>
</dbReference>
<dbReference type="InterPro" id="IPR006206">
    <property type="entry name" value="Mevalonate/galactokinase"/>
</dbReference>
<dbReference type="Proteomes" id="UP000019402">
    <property type="component" value="Unassembled WGS sequence"/>
</dbReference>
<evidence type="ECO:0000256" key="6">
    <source>
        <dbReference type="ARBA" id="ARBA00022840"/>
    </source>
</evidence>
<evidence type="ECO:0000313" key="15">
    <source>
        <dbReference type="Proteomes" id="UP000019402"/>
    </source>
</evidence>
<dbReference type="SUPFAM" id="SSF55060">
    <property type="entry name" value="GHMP Kinase, C-terminal domain"/>
    <property type="match status" value="1"/>
</dbReference>
<evidence type="ECO:0000256" key="4">
    <source>
        <dbReference type="ARBA" id="ARBA00022741"/>
    </source>
</evidence>
<dbReference type="SUPFAM" id="SSF54211">
    <property type="entry name" value="Ribosomal protein S5 domain 2-like"/>
    <property type="match status" value="1"/>
</dbReference>
<evidence type="ECO:0000256" key="7">
    <source>
        <dbReference type="ARBA" id="ARBA00022842"/>
    </source>
</evidence>
<dbReference type="InterPro" id="IPR006203">
    <property type="entry name" value="GHMP_knse_ATP-bd_CS"/>
</dbReference>
<gene>
    <name evidence="14" type="ORF">JCM21142_31337</name>
</gene>
<dbReference type="STRING" id="869213.GCA_000517085_01819"/>
<dbReference type="InterPro" id="IPR019539">
    <property type="entry name" value="GalKase_N"/>
</dbReference>
<dbReference type="EMBL" id="BAMD01000012">
    <property type="protein sequence ID" value="GAF02696.1"/>
    <property type="molecule type" value="Genomic_DNA"/>
</dbReference>
<evidence type="ECO:0000256" key="1">
    <source>
        <dbReference type="ARBA" id="ARBA00006566"/>
    </source>
</evidence>
<evidence type="ECO:0000256" key="5">
    <source>
        <dbReference type="ARBA" id="ARBA00022777"/>
    </source>
</evidence>
<keyword evidence="2" id="KW-0808">Transferase</keyword>
<dbReference type="InterPro" id="IPR036554">
    <property type="entry name" value="GHMP_kinase_C_sf"/>
</dbReference>
<feature type="domain" description="GHMP kinase C-terminal" evidence="12">
    <location>
        <begin position="281"/>
        <end position="361"/>
    </location>
</feature>
<dbReference type="InterPro" id="IPR006204">
    <property type="entry name" value="GHMP_kinase_N_dom"/>
</dbReference>
<organism evidence="14 15">
    <name type="scientific">Saccharicrinis fermentans DSM 9555 = JCM 21142</name>
    <dbReference type="NCBI Taxonomy" id="869213"/>
    <lineage>
        <taxon>Bacteria</taxon>
        <taxon>Pseudomonadati</taxon>
        <taxon>Bacteroidota</taxon>
        <taxon>Bacteroidia</taxon>
        <taxon>Marinilabiliales</taxon>
        <taxon>Marinilabiliaceae</taxon>
        <taxon>Saccharicrinis</taxon>
    </lineage>
</organism>
<dbReference type="Gene3D" id="3.30.230.10">
    <property type="match status" value="1"/>
</dbReference>
<evidence type="ECO:0000259" key="11">
    <source>
        <dbReference type="Pfam" id="PF00288"/>
    </source>
</evidence>
<dbReference type="GO" id="GO:0004335">
    <property type="term" value="F:galactokinase activity"/>
    <property type="evidence" value="ECO:0007669"/>
    <property type="project" value="UniProtKB-UniRule"/>
</dbReference>
<dbReference type="GO" id="GO:0006012">
    <property type="term" value="P:galactose metabolic process"/>
    <property type="evidence" value="ECO:0007669"/>
    <property type="project" value="UniProtKB-UniRule"/>
</dbReference>
<dbReference type="Pfam" id="PF00288">
    <property type="entry name" value="GHMP_kinases_N"/>
    <property type="match status" value="1"/>
</dbReference>
<feature type="domain" description="GHMP kinase N-terminal" evidence="11">
    <location>
        <begin position="92"/>
        <end position="177"/>
    </location>
</feature>
<keyword evidence="8" id="KW-0299">Galactose metabolism</keyword>
<dbReference type="InterPro" id="IPR020568">
    <property type="entry name" value="Ribosomal_Su5_D2-typ_SF"/>
</dbReference>
<dbReference type="FunFam" id="3.30.70.890:FF:000001">
    <property type="entry name" value="Galactokinase"/>
    <property type="match status" value="1"/>
</dbReference>
<keyword evidence="6" id="KW-0067">ATP-binding</keyword>
<evidence type="ECO:0000259" key="13">
    <source>
        <dbReference type="Pfam" id="PF10509"/>
    </source>
</evidence>
<keyword evidence="5 14" id="KW-0418">Kinase</keyword>
<keyword evidence="3" id="KW-0479">Metal-binding</keyword>
<dbReference type="GO" id="GO:0046872">
    <property type="term" value="F:metal ion binding"/>
    <property type="evidence" value="ECO:0007669"/>
    <property type="project" value="UniProtKB-KW"/>
</dbReference>
<keyword evidence="4" id="KW-0547">Nucleotide-binding</keyword>
<comment type="similarity">
    <text evidence="1">Belongs to the GHMP kinase family. GalK subfamily.</text>
</comment>
<sequence>MNNEVLSKYEELYHSKPTYYAYSPGRVDLMGSHTDYNHGYVVTMPVNLVIDCAFSANDTDIIEIYSCNLKNKTKINTKTGDIIEGGNWAKYMSAVVKVLLDEDYELKAFSASFCSTIPIGSGLSSSAALEAIAMAMLAQTSGFKIDKKNMALLSQRAENVYVGVNCGILDQYSVIFGERHKVIKLDCRELTHKQVSWPEEIMVAICNTNKPRELHGSEYDDRRAQCEEAVTEFAKIDSNIKALRDVSIDFFHQHKNKLTTGAAKRAEFIIEENNRTHELEEALTKGEVEKLKDIFKRSFNGAKDLFEISNDAMENMYKAMSSATGVVASRQAGAGFGGCMVSLVYKDKLEEFKKDVFDTYKKLTGIECDIYGVKTALGTHVETIKSTNSKQVIKHTESE</sequence>
<evidence type="ECO:0000256" key="2">
    <source>
        <dbReference type="ARBA" id="ARBA00022679"/>
    </source>
</evidence>
<evidence type="ECO:0000256" key="9">
    <source>
        <dbReference type="ARBA" id="ARBA00023277"/>
    </source>
</evidence>
<feature type="domain" description="Galactokinase N-terminal" evidence="13">
    <location>
        <begin position="8"/>
        <end position="55"/>
    </location>
</feature>
<dbReference type="InterPro" id="IPR014721">
    <property type="entry name" value="Ribsml_uS5_D2-typ_fold_subgr"/>
</dbReference>
<dbReference type="PROSITE" id="PS00627">
    <property type="entry name" value="GHMP_KINASES_ATP"/>
    <property type="match status" value="1"/>
</dbReference>
<dbReference type="InterPro" id="IPR013750">
    <property type="entry name" value="GHMP_kinase_C_dom"/>
</dbReference>
<dbReference type="Pfam" id="PF08544">
    <property type="entry name" value="GHMP_kinases_C"/>
    <property type="match status" value="1"/>
</dbReference>
<keyword evidence="15" id="KW-1185">Reference proteome</keyword>
<dbReference type="eggNOG" id="COG0153">
    <property type="taxonomic scope" value="Bacteria"/>
</dbReference>
<dbReference type="Gene3D" id="3.30.70.890">
    <property type="entry name" value="GHMP kinase, C-terminal domain"/>
    <property type="match status" value="1"/>
</dbReference>
<dbReference type="NCBIfam" id="TIGR00131">
    <property type="entry name" value="gal_kin"/>
    <property type="match status" value="1"/>
</dbReference>
<name>W7YE10_9BACT</name>
<evidence type="ECO:0000259" key="12">
    <source>
        <dbReference type="Pfam" id="PF08544"/>
    </source>
</evidence>
<evidence type="ECO:0000313" key="14">
    <source>
        <dbReference type="EMBL" id="GAF02696.1"/>
    </source>
</evidence>
<dbReference type="PIRSF" id="PIRSF000530">
    <property type="entry name" value="Galactokinase"/>
    <property type="match status" value="1"/>
</dbReference>
<keyword evidence="9" id="KW-0119">Carbohydrate metabolism</keyword>
<dbReference type="EC" id="2.7.1.6" evidence="10"/>
<dbReference type="RefSeq" id="WP_027471549.1">
    <property type="nucleotide sequence ID" value="NZ_BAMD01000012.1"/>
</dbReference>
<protein>
    <recommendedName>
        <fullName evidence="10">Galactokinase</fullName>
        <ecNumber evidence="10">2.7.1.6</ecNumber>
    </recommendedName>
</protein>
<dbReference type="PANTHER" id="PTHR10457:SF7">
    <property type="entry name" value="GALACTOKINASE-RELATED"/>
    <property type="match status" value="1"/>
</dbReference>
<dbReference type="Pfam" id="PF10509">
    <property type="entry name" value="GalKase_gal_bdg"/>
    <property type="match status" value="1"/>
</dbReference>
<dbReference type="GO" id="GO:0005829">
    <property type="term" value="C:cytosol"/>
    <property type="evidence" value="ECO:0007669"/>
    <property type="project" value="TreeGrafter"/>
</dbReference>
<accession>W7YE10</accession>
<dbReference type="PANTHER" id="PTHR10457">
    <property type="entry name" value="MEVALONATE KINASE/GALACTOKINASE"/>
    <property type="match status" value="1"/>
</dbReference>
<dbReference type="InterPro" id="IPR000705">
    <property type="entry name" value="Galactokinase"/>
</dbReference>